<dbReference type="Pfam" id="PF15632">
    <property type="entry name" value="ATPgrasp_Ter"/>
    <property type="match status" value="1"/>
</dbReference>
<dbReference type="Proteomes" id="UP000014127">
    <property type="component" value="Unassembled WGS sequence"/>
</dbReference>
<dbReference type="Pfam" id="PF21360">
    <property type="entry name" value="PylC-like_N"/>
    <property type="match status" value="1"/>
</dbReference>
<dbReference type="NCBIfam" id="NF009406">
    <property type="entry name" value="PRK12767.1-5"/>
    <property type="match status" value="1"/>
</dbReference>
<dbReference type="AlphaFoldDB" id="S0KKE9"/>
<accession>S0KKE9</accession>
<comment type="caution">
    <text evidence="3">The sequence shown here is derived from an EMBL/GenBank/DDBJ whole genome shotgun (WGS) entry which is preliminary data.</text>
</comment>
<dbReference type="HOGENOM" id="CLU_052967_0_0_9"/>
<proteinExistence type="predicted"/>
<sequence>MNGLILSCGTRNKIIQYFKKSIHELGGKIYGADASKLAPALYECDDFFIVPEFMNDQYIPTILEICKKKKINFLLSLIDTELTIIAKYKNHFENIGVTVIGPNYETAQICLNKQKMYDFLLTNEIPTQKSFFSLDDFKNARDEGDIDFPVFIKPIYGSASLGIQKVESIQELSIIFQLSKQALMIQENMNGKEFGVDCYIDIQTGSLINLFIKEKVKMRAGETDKSVSVKNYEILQLVKTFVERSQGFYGPIDIDIFEKNGIYYLSEVNPRFGGGYPHAYECGINFPHLILENVQNALPQKEFFSYQSGIYMMKYSETIIKKVDMGK</sequence>
<evidence type="ECO:0000313" key="4">
    <source>
        <dbReference type="Proteomes" id="UP000014127"/>
    </source>
</evidence>
<keyword evidence="1" id="KW-0067">ATP-binding</keyword>
<dbReference type="GO" id="GO:0005524">
    <property type="term" value="F:ATP binding"/>
    <property type="evidence" value="ECO:0007669"/>
    <property type="project" value="UniProtKB-UniRule"/>
</dbReference>
<dbReference type="RefSeq" id="WP_016172792.1">
    <property type="nucleotide sequence ID" value="NZ_ASWK01000001.1"/>
</dbReference>
<dbReference type="InterPro" id="IPR048764">
    <property type="entry name" value="PylC_N"/>
</dbReference>
<dbReference type="PROSITE" id="PS50975">
    <property type="entry name" value="ATP_GRASP"/>
    <property type="match status" value="1"/>
</dbReference>
<dbReference type="OrthoDB" id="9803907at2"/>
<dbReference type="Gene3D" id="3.30.1490.20">
    <property type="entry name" value="ATP-grasp fold, A domain"/>
    <property type="match status" value="1"/>
</dbReference>
<dbReference type="InterPro" id="IPR011761">
    <property type="entry name" value="ATP-grasp"/>
</dbReference>
<dbReference type="SUPFAM" id="SSF56059">
    <property type="entry name" value="Glutathione synthetase ATP-binding domain-like"/>
    <property type="match status" value="1"/>
</dbReference>
<name>S0KKE9_9ENTE</name>
<dbReference type="PATRIC" id="fig|1139219.3.peg.1584"/>
<dbReference type="eggNOG" id="COG0189">
    <property type="taxonomic scope" value="Bacteria"/>
</dbReference>
<keyword evidence="1" id="KW-0547">Nucleotide-binding</keyword>
<evidence type="ECO:0000259" key="2">
    <source>
        <dbReference type="PROSITE" id="PS50975"/>
    </source>
</evidence>
<keyword evidence="4" id="KW-1185">Reference proteome</keyword>
<evidence type="ECO:0000313" key="3">
    <source>
        <dbReference type="EMBL" id="EOT41450.1"/>
    </source>
</evidence>
<dbReference type="GO" id="GO:0046872">
    <property type="term" value="F:metal ion binding"/>
    <property type="evidence" value="ECO:0007669"/>
    <property type="project" value="InterPro"/>
</dbReference>
<protein>
    <recommendedName>
        <fullName evidence="2">ATP-grasp domain-containing protein</fullName>
    </recommendedName>
</protein>
<organism evidence="3 4">
    <name type="scientific">Enterococcus dispar ATCC 51266</name>
    <dbReference type="NCBI Taxonomy" id="1139219"/>
    <lineage>
        <taxon>Bacteria</taxon>
        <taxon>Bacillati</taxon>
        <taxon>Bacillota</taxon>
        <taxon>Bacilli</taxon>
        <taxon>Lactobacillales</taxon>
        <taxon>Enterococcaceae</taxon>
        <taxon>Enterococcus</taxon>
    </lineage>
</organism>
<dbReference type="Gene3D" id="3.40.50.20">
    <property type="match status" value="1"/>
</dbReference>
<dbReference type="InterPro" id="IPR013815">
    <property type="entry name" value="ATP_grasp_subdomain_1"/>
</dbReference>
<dbReference type="STRING" id="44009.RV01_GL001045"/>
<feature type="domain" description="ATP-grasp" evidence="2">
    <location>
        <begin position="117"/>
        <end position="295"/>
    </location>
</feature>
<reference evidence="3 4" key="1">
    <citation type="submission" date="2013-03" db="EMBL/GenBank/DDBJ databases">
        <title>The Genome Sequence of Enterococcus dispar ATCC_51266 (Illumina only assembly).</title>
        <authorList>
            <consortium name="The Broad Institute Genomics Platform"/>
            <consortium name="The Broad Institute Genome Sequencing Center for Infectious Disease"/>
            <person name="Earl A."/>
            <person name="Russ C."/>
            <person name="Gilmore M."/>
            <person name="Surin D."/>
            <person name="Walker B."/>
            <person name="Young S."/>
            <person name="Zeng Q."/>
            <person name="Gargeya S."/>
            <person name="Fitzgerald M."/>
            <person name="Haas B."/>
            <person name="Abouelleil A."/>
            <person name="Allen A.W."/>
            <person name="Alvarado L."/>
            <person name="Arachchi H.M."/>
            <person name="Berlin A.M."/>
            <person name="Chapman S.B."/>
            <person name="Gainer-Dewar J."/>
            <person name="Goldberg J."/>
            <person name="Griggs A."/>
            <person name="Gujja S."/>
            <person name="Hansen M."/>
            <person name="Howarth C."/>
            <person name="Imamovic A."/>
            <person name="Ireland A."/>
            <person name="Larimer J."/>
            <person name="McCowan C."/>
            <person name="Murphy C."/>
            <person name="Pearson M."/>
            <person name="Poon T.W."/>
            <person name="Priest M."/>
            <person name="Roberts A."/>
            <person name="Saif S."/>
            <person name="Shea T."/>
            <person name="Sisk P."/>
            <person name="Sykes S."/>
            <person name="Wortman J."/>
            <person name="Nusbaum C."/>
            <person name="Birren B."/>
        </authorList>
    </citation>
    <scope>NUCLEOTIDE SEQUENCE [LARGE SCALE GENOMIC DNA]</scope>
    <source>
        <strain evidence="3 4">ATCC 51266</strain>
    </source>
</reference>
<gene>
    <name evidence="3" type="ORF">OMK_01626</name>
</gene>
<evidence type="ECO:0000256" key="1">
    <source>
        <dbReference type="PROSITE-ProRule" id="PRU00409"/>
    </source>
</evidence>
<dbReference type="EMBL" id="AHYR01000005">
    <property type="protein sequence ID" value="EOT41450.1"/>
    <property type="molecule type" value="Genomic_DNA"/>
</dbReference>
<dbReference type="Gene3D" id="3.30.470.20">
    <property type="entry name" value="ATP-grasp fold, B domain"/>
    <property type="match status" value="1"/>
</dbReference>